<feature type="domain" description="AAA+ ATPase" evidence="1">
    <location>
        <begin position="1749"/>
        <end position="1892"/>
    </location>
</feature>
<keyword evidence="3" id="KW-1185">Reference proteome</keyword>
<reference evidence="3" key="1">
    <citation type="submission" date="2015-09" db="EMBL/GenBank/DDBJ databases">
        <authorList>
            <consortium name="Pathogen Informatics"/>
        </authorList>
    </citation>
    <scope>NUCLEOTIDE SEQUENCE [LARGE SCALE GENOMIC DNA]</scope>
    <source>
        <strain evidence="3">Lake Konstanz</strain>
    </source>
</reference>
<sequence length="3164" mass="355939">MQRDQMETQWDEVVRLCNCGVPPNVLLAFMESNSLFKVPQYGPSVRLHKAEYKECLEKLLAMPSAQQWLRESVKVAVFAERCWHYVTRYNLVKYEESSFVKHFEKAMNQYVSADEYTPEIIHNVIMYSTVNNDIPNDGAHAKMFRFLCDVTQKFIEFAREEVSLYILQKRHSAIPTVVSVGIITPIVNHYYATRPPRTLPVDGFLLKLLALARYYYTNAKRVQETEWFSNGTKFLRNRLTASAHCNSALELVQSIDTEYKRACELLLWSTLKELVEQSGFLPSSPSISIPIYWATNAPIELVVEKSCAPEEAFTILSLALRSITEPGTLTICEWESIDSEVREKLRQRVPIDLVAPTVRPTVEDLREKERKLTMCYHRFHAFRQTLSDSPLLRYMNLITVAAPILEGTVILEGARVTSHRIFQEMMVNESDHTIDEILKSGAESLDFQNIIMGLLSPTSEQGFCTTLQCTLQQLQETVDTINFNDLEIKSQTWCDIRKVPRLLDFLAARDSVKKLVALVGQSMRHVSLPDHVNQQKGSLDEALPLGTAIVIPNDLVMRDDSLYELLKSTTSYSNGKQYRDFEKKLSQKYSRELPQGVKKEIIDNLLNYCQADVKPLRDFRELDVRGLRSKLVEVADGSGFMAWNDAESKKLLAASNTLVQTMPLRLRKNDPRLRNRACGDVYDFNDLCKGVSEVYERHREMFEDLKLDQVSRLLELARMPRSGETSVDEAKALIMFNYGVFECRTTEEYDAPDGIARSYKISIKRADDAAREERLFGAETISVMLAGAGVSAHTRGPALDHFATVVPVLRRFVEIGIFCLKAGYREFVDRIQRDFPTISSLLSVKSLNVNGRATGFQFTARLNAVVHDVPGQHHSAHLSEMVRCVASECEHFVSSVQQLRASYPVMYCFNLQEIGHVISVMLQENLTTETVESVRITVKLRLGDVSFDMESLYGHHRSTLDERLLCFAQVLAGLCAVVPSTAPTIRPCVVQIKNPSMWPLAVANILHENRCEPRAFQLCLPMGTPEELYSAREAFLRRVRSGVVPLDDRDCIFILVVPELALGRSSTCVLLQDECRDMRLRLFVVVAGVAGLNTRGALPLDADFVDGKTEAVRNSQTGEPAFAAFASTTTQMFAVIGPTRSGKVKIAQDHSIVGCVPCERFLHGTTRPHNLQSMLLEIEHKRDAALIEVGTTDNSAIDQLQSLVFSLLLRIWPSRDGTAAQRKNPAILKVHTTLANDLPVLLLLKAYTATETRPSATLSQQFRQYMTSHYQSSKELFGERIDAVGQKLACPSTQPLSATDWSRAERSVEMMRSLESSNLPEYLMVLLKGLPRYFYINEQLVSTEMQRDAASKADWQCVANMTSDELRTLAFEIFDTPQEHRARTDGQVMTPSIFMSLVRLDLSVRCRQLSTMNREDDGVVTFVGDTGSGKSQLVDTFCRYRGWGPARIIHVTCGTSDLDIISEVHKLWVEFSTLRADTRRPTVIFFDEFNTSPAQDVIKRIMLDRRLPTEEYKLGHRLPSTKEGWIFIAACNPYIVMDRSNSPRGHAPILKYTVQSHVSPSLVDSCWRLPLPTPTEESLIINTMCSKCKVNVNDANYFVCVIPVVHKFLQEHAPMVPCSFRTVSRLLRLYRYLDKLMIAVLDEHGTADATSTRTLPSALKSHLAPLALAANYIVSLPLAKRSLLMERMQAVEGLQNSESISTVLEQFGAKVYSFYSSRIRSISKALPGKLHRIQSLNETLAITFLCVYTQTPLILLGPPGSSKTLATFMVAWSDMQCSPYLRRLEEPLYFQCSSRTTAFSIETTMSRVKVQQADDHSVLVQVFDEIGNADQAYGHPLRVLNQYLERNLFDDDGRPESVDLKSVAKYSAFIATSNYYIDMSLLGRAIVLQRDNPNVEELQQMFPPGANPSFVKEIGDMLIPVESMQGQHSRLIAHSDGHCRLTMRDIYAFLAERRFSKRCLRAECPCDALAGLNAYCCDTCQTGTPCASQTHVATQENEPAVNRLKHPKPKDDNIVRLAIVKAMGDRGERFLNLNVDDHTTVKRNIQKHLLRQRLLEIQRTSHDVRTLQRDDSDATEATFFQLRQRPLLIEADHLSTIFAALEEFNLLSKTEVIYGKFLVNDDQMVSSTMMQLRRAMVTPDIVCLMVDCDPLFDSLLDVFNGFFRRDGSNLWTVRVVLDGRSNYWPVSENFSSRIVLARVRNGTPLHSFTPAMESRFEKLFISNELFTRNVEIDRFVKFVEELHIRLRVSSPNSGVDGNPSIIYGYHPLMLAENGGLLNDREALADAIQLVASPALFARYTQLTDPREALRVVKKLVNDQNLDSILERTLSQNASHSLVLCPLRDTAGEVLSGDLHSSPSANSLLEHVAEALARRGVGARTLLLRSGTLDMLFEVAIRNTLSTVKSTEEPHRSNRDIARGRGGTTPGSVAVIAISHSSTNPLMSSHISAVCHFVASCAEEYRVRVLMFVPCEVSSFSAFTIPRCWGTSYCEQLNPLLVSGTALEEQCHARGYFRLLPVGTLTTIDAFGEARKQFVSDVVNDLSEVCFSYVKGRMRNGASACAAVAEANEYQRIISLYRWNLSLHVSNHRYFSKHKETIGGWSRLSSCITTPVGSFLLSPTRDGGLPTAQSITQRCAPESLCNAVRFISESLYSPHARAATAVSDANDHDIVALQQAVTMARLSGAQSHNEIIQLVRHRHFVSLPLQYLQLWILRHYISFSRQRGPSTQSSPYSDRLQELSGEDMLQLLIAADNVSASVIRDNHQQPIKAQEIRNQLELCCALTSVAPSSHLNRIRNIDHNHILGQQTPASPHDPLAIDASDALSIGGIPPDCQAHLAPRCDVFVRFVLLFGRSDAKQIFDDELRFQRGESQEGNDEVQHILATFDGGDQPTRNSRLMHAVKRYFIRSDNALCADNETNSTLDTQRYGFLIDRIREIRNGVFHAEQRRGLQYVGHYVRLVRAFKEQLLIPLTSIPSNPETPNRQAKPRESLIGAISYEMAKKLTVEGLPAALKEYVQSIMGNDAAGTKNAVHVLVLLTQRTNALIAINNRYLTECDDLLAQALALGVTIPPRSARHINRPCITWPFLTVHHRIISTELLDEVIVTHDCATFQSARDLCYHLEEAIVGLPIIDANEYSLAFATDDAAFELFAREPTPQMMFLPQDHN</sequence>
<dbReference type="InterPro" id="IPR027417">
    <property type="entry name" value="P-loop_NTPase"/>
</dbReference>
<gene>
    <name evidence="2" type="ORF">BSAL_50875</name>
</gene>
<organism evidence="2 3">
    <name type="scientific">Bodo saltans</name>
    <name type="common">Flagellated protozoan</name>
    <dbReference type="NCBI Taxonomy" id="75058"/>
    <lineage>
        <taxon>Eukaryota</taxon>
        <taxon>Discoba</taxon>
        <taxon>Euglenozoa</taxon>
        <taxon>Kinetoplastea</taxon>
        <taxon>Metakinetoplastina</taxon>
        <taxon>Eubodonida</taxon>
        <taxon>Bodonidae</taxon>
        <taxon>Bodo</taxon>
    </lineage>
</organism>
<dbReference type="PANTHER" id="PTHR22605:SF16">
    <property type="entry name" value="E3 UBIQUITIN-PROTEIN LIGASE RNF213"/>
    <property type="match status" value="1"/>
</dbReference>
<dbReference type="GO" id="GO:0005524">
    <property type="term" value="F:ATP binding"/>
    <property type="evidence" value="ECO:0007669"/>
    <property type="project" value="InterPro"/>
</dbReference>
<protein>
    <recommendedName>
        <fullName evidence="1">AAA+ ATPase domain-containing protein</fullName>
    </recommendedName>
</protein>
<dbReference type="EMBL" id="CYKH01000053">
    <property type="protein sequence ID" value="CUI11136.1"/>
    <property type="molecule type" value="Genomic_DNA"/>
</dbReference>
<dbReference type="PANTHER" id="PTHR22605">
    <property type="entry name" value="RZ-TYPE DOMAIN-CONTAINING PROTEIN"/>
    <property type="match status" value="1"/>
</dbReference>
<dbReference type="GO" id="GO:0016887">
    <property type="term" value="F:ATP hydrolysis activity"/>
    <property type="evidence" value="ECO:0007669"/>
    <property type="project" value="InterPro"/>
</dbReference>
<evidence type="ECO:0000259" key="1">
    <source>
        <dbReference type="SMART" id="SM00382"/>
    </source>
</evidence>
<dbReference type="SMART" id="SM00382">
    <property type="entry name" value="AAA"/>
    <property type="match status" value="2"/>
</dbReference>
<evidence type="ECO:0000313" key="2">
    <source>
        <dbReference type="EMBL" id="CUI11136.1"/>
    </source>
</evidence>
<name>A0A0S4KHQ9_BODSA</name>
<accession>A0A0S4KHQ9</accession>
<dbReference type="Proteomes" id="UP000051952">
    <property type="component" value="Unassembled WGS sequence"/>
</dbReference>
<dbReference type="InterPro" id="IPR003593">
    <property type="entry name" value="AAA+_ATPase"/>
</dbReference>
<dbReference type="InterPro" id="IPR011704">
    <property type="entry name" value="ATPase_dyneun-rel_AAA"/>
</dbReference>
<dbReference type="SUPFAM" id="SSF52540">
    <property type="entry name" value="P-loop containing nucleoside triphosphate hydrolases"/>
    <property type="match status" value="2"/>
</dbReference>
<dbReference type="Pfam" id="PF07728">
    <property type="entry name" value="AAA_5"/>
    <property type="match status" value="1"/>
</dbReference>
<dbReference type="GO" id="GO:0004842">
    <property type="term" value="F:ubiquitin-protein transferase activity"/>
    <property type="evidence" value="ECO:0007669"/>
    <property type="project" value="InterPro"/>
</dbReference>
<dbReference type="VEuPathDB" id="TriTrypDB:BSAL_50875"/>
<dbReference type="OrthoDB" id="2423195at2759"/>
<proteinExistence type="predicted"/>
<evidence type="ECO:0000313" key="3">
    <source>
        <dbReference type="Proteomes" id="UP000051952"/>
    </source>
</evidence>
<feature type="domain" description="AAA+ ATPase" evidence="1">
    <location>
        <begin position="1416"/>
        <end position="1562"/>
    </location>
</feature>
<dbReference type="Gene3D" id="3.40.50.300">
    <property type="entry name" value="P-loop containing nucleotide triphosphate hydrolases"/>
    <property type="match status" value="1"/>
</dbReference>
<dbReference type="InterPro" id="IPR031248">
    <property type="entry name" value="RNF213"/>
</dbReference>